<evidence type="ECO:0000256" key="5">
    <source>
        <dbReference type="PIRSR" id="PIRSR001221-1"/>
    </source>
</evidence>
<feature type="active site" description="Acyl-ester intermediate" evidence="5">
    <location>
        <position position="280"/>
    </location>
</feature>
<evidence type="ECO:0000256" key="4">
    <source>
        <dbReference type="ARBA" id="ARBA00022801"/>
    </source>
</evidence>
<dbReference type="InterPro" id="IPR020556">
    <property type="entry name" value="Amidase_CS"/>
</dbReference>
<feature type="compositionally biased region" description="Basic residues" evidence="6">
    <location>
        <begin position="28"/>
        <end position="38"/>
    </location>
</feature>
<dbReference type="EMBL" id="CAJVRL010000045">
    <property type="protein sequence ID" value="CAG8951985.1"/>
    <property type="molecule type" value="Genomic_DNA"/>
</dbReference>
<dbReference type="SUPFAM" id="SSF75304">
    <property type="entry name" value="Amidase signature (AS) enzymes"/>
    <property type="match status" value="1"/>
</dbReference>
<dbReference type="Proteomes" id="UP000696280">
    <property type="component" value="Unassembled WGS sequence"/>
</dbReference>
<evidence type="ECO:0000313" key="9">
    <source>
        <dbReference type="Proteomes" id="UP000696280"/>
    </source>
</evidence>
<reference evidence="8" key="1">
    <citation type="submission" date="2021-07" db="EMBL/GenBank/DDBJ databases">
        <authorList>
            <person name="Durling M."/>
        </authorList>
    </citation>
    <scope>NUCLEOTIDE SEQUENCE</scope>
</reference>
<comment type="similarity">
    <text evidence="2">Belongs to the amidase family.</text>
</comment>
<proteinExistence type="inferred from homology"/>
<feature type="domain" description="Amidase" evidence="7">
    <location>
        <begin position="125"/>
        <end position="582"/>
    </location>
</feature>
<comment type="catalytic activity">
    <reaction evidence="1">
        <text>a monocarboxylic acid amide + H2O = a monocarboxylate + NH4(+)</text>
        <dbReference type="Rhea" id="RHEA:12020"/>
        <dbReference type="ChEBI" id="CHEBI:15377"/>
        <dbReference type="ChEBI" id="CHEBI:28938"/>
        <dbReference type="ChEBI" id="CHEBI:35757"/>
        <dbReference type="ChEBI" id="CHEBI:83628"/>
        <dbReference type="EC" id="3.5.1.4"/>
    </reaction>
</comment>
<dbReference type="GO" id="GO:0004040">
    <property type="term" value="F:amidase activity"/>
    <property type="evidence" value="ECO:0007669"/>
    <property type="project" value="UniProtKB-EC"/>
</dbReference>
<dbReference type="EC" id="3.5.1.4" evidence="3"/>
<dbReference type="InterPro" id="IPR023631">
    <property type="entry name" value="Amidase_dom"/>
</dbReference>
<dbReference type="PROSITE" id="PS00571">
    <property type="entry name" value="AMIDASES"/>
    <property type="match status" value="1"/>
</dbReference>
<keyword evidence="9" id="KW-1185">Reference proteome</keyword>
<comment type="caution">
    <text evidence="8">The sequence shown here is derived from an EMBL/GenBank/DDBJ whole genome shotgun (WGS) entry which is preliminary data.</text>
</comment>
<sequence length="597" mass="65786">MRYTFTSHLINFLRTVQSNTILPISQQKSKKKSKKRMTAQKPMPSLWKPKPSWQEVAARARARIDNAIPSSYLAAPEYLPKTPEEYVLDLPERSGVLSARELEITGLNAWELLPKLADKSFSAVEVTEAFCKRASVAHQVTNCLALVLFKSALERAKELDEYLERTGKPIGPLHGLPISIKEHIEVEGTPATAGFIAWVDDVSKNDALVVKILRDAGAIFHVKTANPQALMSIETDSNIYGRTTNPYNRNLSSGGSSGGEGSLLAMRGSALGIGTDMGGSIRVPASFSGIYGLKPAIARNPHGGLAGNYGGMESIVGVVGPLTHCVQDLRLFQEVVLASEPWNIEPSLVRMPWNPEGKDMQLPKKLKIGIIWDDGVVQPHPPVMRALKTVVDALKKAGHEVIDWDTSSHDDIQSTLWQMFFLDGCKEVFDVFREGNEAPVKCIEFALKGGPYSTPRHYTVEESWKINSERTKQQTAYASKWNETGVDFIIAPSNPAAATAHDETGWDGYTGVWNGLDHTAVVFPVTSVQQTDTYENFPRLRKEPLGERDLHYIDAYKNGSSKYANAPVALQLITRKHTEEKALKALELVEGTIGSSR</sequence>
<dbReference type="PIRSF" id="PIRSF001221">
    <property type="entry name" value="Amidase_fungi"/>
    <property type="match status" value="1"/>
</dbReference>
<dbReference type="Gene3D" id="3.90.1300.10">
    <property type="entry name" value="Amidase signature (AS) domain"/>
    <property type="match status" value="1"/>
</dbReference>
<keyword evidence="4" id="KW-0378">Hydrolase</keyword>
<evidence type="ECO:0000259" key="7">
    <source>
        <dbReference type="Pfam" id="PF01425"/>
    </source>
</evidence>
<evidence type="ECO:0000256" key="3">
    <source>
        <dbReference type="ARBA" id="ARBA00012922"/>
    </source>
</evidence>
<dbReference type="OrthoDB" id="6428749at2759"/>
<evidence type="ECO:0000313" key="8">
    <source>
        <dbReference type="EMBL" id="CAG8951985.1"/>
    </source>
</evidence>
<protein>
    <recommendedName>
        <fullName evidence="3">amidase</fullName>
        <ecNumber evidence="3">3.5.1.4</ecNumber>
    </recommendedName>
</protein>
<dbReference type="PANTHER" id="PTHR46072:SF4">
    <property type="entry name" value="AMIDASE C550.07-RELATED"/>
    <property type="match status" value="1"/>
</dbReference>
<feature type="active site" description="Charge relay system" evidence="5">
    <location>
        <position position="256"/>
    </location>
</feature>
<dbReference type="AlphaFoldDB" id="A0A9N9KQ29"/>
<evidence type="ECO:0000256" key="1">
    <source>
        <dbReference type="ARBA" id="ARBA00001311"/>
    </source>
</evidence>
<feature type="active site" description="Charge relay system" evidence="5">
    <location>
        <position position="181"/>
    </location>
</feature>
<name>A0A9N9KQ29_9HELO</name>
<dbReference type="Pfam" id="PF01425">
    <property type="entry name" value="Amidase"/>
    <property type="match status" value="1"/>
</dbReference>
<evidence type="ECO:0000256" key="6">
    <source>
        <dbReference type="SAM" id="MobiDB-lite"/>
    </source>
</evidence>
<organism evidence="8 9">
    <name type="scientific">Hymenoscyphus fraxineus</name>
    <dbReference type="NCBI Taxonomy" id="746836"/>
    <lineage>
        <taxon>Eukaryota</taxon>
        <taxon>Fungi</taxon>
        <taxon>Dikarya</taxon>
        <taxon>Ascomycota</taxon>
        <taxon>Pezizomycotina</taxon>
        <taxon>Leotiomycetes</taxon>
        <taxon>Helotiales</taxon>
        <taxon>Helotiaceae</taxon>
        <taxon>Hymenoscyphus</taxon>
    </lineage>
</organism>
<dbReference type="PANTHER" id="PTHR46072">
    <property type="entry name" value="AMIDASE-RELATED-RELATED"/>
    <property type="match status" value="1"/>
</dbReference>
<feature type="region of interest" description="Disordered" evidence="6">
    <location>
        <begin position="25"/>
        <end position="44"/>
    </location>
</feature>
<dbReference type="InterPro" id="IPR036928">
    <property type="entry name" value="AS_sf"/>
</dbReference>
<gene>
    <name evidence="8" type="ORF">HYFRA_00000720</name>
</gene>
<evidence type="ECO:0000256" key="2">
    <source>
        <dbReference type="ARBA" id="ARBA00009199"/>
    </source>
</evidence>
<accession>A0A9N9KQ29</accession>